<proteinExistence type="predicted"/>
<keyword evidence="2" id="KW-1185">Reference proteome</keyword>
<comment type="caution">
    <text evidence="1">The sequence shown here is derived from an EMBL/GenBank/DDBJ whole genome shotgun (WGS) entry which is preliminary data.</text>
</comment>
<dbReference type="EMBL" id="MJBS01000044">
    <property type="protein sequence ID" value="OHE98662.1"/>
    <property type="molecule type" value="Genomic_DNA"/>
</dbReference>
<dbReference type="RefSeq" id="XP_022475811.1">
    <property type="nucleotide sequence ID" value="XM_022617755.1"/>
</dbReference>
<dbReference type="AlphaFoldDB" id="A0A1G4BBI2"/>
<dbReference type="Proteomes" id="UP000176998">
    <property type="component" value="Unassembled WGS sequence"/>
</dbReference>
<dbReference type="OrthoDB" id="4850491at2759"/>
<dbReference type="GeneID" id="34559265"/>
<protein>
    <submittedName>
        <fullName evidence="1">Zinc knuckle</fullName>
    </submittedName>
</protein>
<dbReference type="InterPro" id="IPR036691">
    <property type="entry name" value="Endo/exonu/phosph_ase_sf"/>
</dbReference>
<sequence length="392" mass="44663">MDEWPEHERPPYRFTIRQGSLWDAFISRVEADVGGRQAGQAGESQRERAMIGALAVLGIREDGGWYQATEYATNYSAVIKVTKMFVVYHAWLERHDEVAELTITKGAEAAYEEATSVFHLARRRAWLDRSREAATMPNNGNSHHPYREKRVRAYEQAFESFRERLWMLMHMVAGQPAQASELAGIRHSNTANGGVRNVFTHDDMICFVTSYHKNDRQTGTTKVIHQCLPLEVGDERLVGSKINISGWRHMAVASANRYLNGAFGWPEDDDNDEDVGVEDSPVDLQAGHGTHVAGMIYGRLYQEAPFGTAALRDKFRAISRQWQFKEHSKDLCTLTLGLDADRNTEIAIHNIHNPQNHDNRIMRSLQQLRKTLEANHHIEQIVVGDFKLHHKL</sequence>
<gene>
    <name evidence="1" type="ORF">CORC01_06113</name>
</gene>
<name>A0A1G4BBI2_9PEZI</name>
<evidence type="ECO:0000313" key="1">
    <source>
        <dbReference type="EMBL" id="OHE98662.1"/>
    </source>
</evidence>
<evidence type="ECO:0000313" key="2">
    <source>
        <dbReference type="Proteomes" id="UP000176998"/>
    </source>
</evidence>
<reference evidence="1 2" key="1">
    <citation type="submission" date="2016-09" db="EMBL/GenBank/DDBJ databases">
        <authorList>
            <person name="Capua I."/>
            <person name="De Benedictis P."/>
            <person name="Joannis T."/>
            <person name="Lombin L.H."/>
            <person name="Cattoli G."/>
        </authorList>
    </citation>
    <scope>NUCLEOTIDE SEQUENCE [LARGE SCALE GENOMIC DNA]</scope>
    <source>
        <strain evidence="1 2">IMI 309357</strain>
    </source>
</reference>
<accession>A0A1G4BBI2</accession>
<organism evidence="1 2">
    <name type="scientific">Colletotrichum orchidophilum</name>
    <dbReference type="NCBI Taxonomy" id="1209926"/>
    <lineage>
        <taxon>Eukaryota</taxon>
        <taxon>Fungi</taxon>
        <taxon>Dikarya</taxon>
        <taxon>Ascomycota</taxon>
        <taxon>Pezizomycotina</taxon>
        <taxon>Sordariomycetes</taxon>
        <taxon>Hypocreomycetidae</taxon>
        <taxon>Glomerellales</taxon>
        <taxon>Glomerellaceae</taxon>
        <taxon>Colletotrichum</taxon>
    </lineage>
</organism>
<dbReference type="Gene3D" id="3.60.10.10">
    <property type="entry name" value="Endonuclease/exonuclease/phosphatase"/>
    <property type="match status" value="1"/>
</dbReference>